<dbReference type="InterPro" id="IPR028098">
    <property type="entry name" value="Glyco_trans_4-like_N"/>
</dbReference>
<feature type="domain" description="Glycosyltransferase subfamily 4-like N-terminal" evidence="5">
    <location>
        <begin position="80"/>
        <end position="183"/>
    </location>
</feature>
<dbReference type="PANTHER" id="PTHR12526:SF640">
    <property type="entry name" value="COLANIC ACID BIOSYNTHESIS GLYCOSYLTRANSFERASE WCAL-RELATED"/>
    <property type="match status" value="1"/>
</dbReference>
<keyword evidence="7" id="KW-1185">Reference proteome</keyword>
<evidence type="ECO:0000259" key="5">
    <source>
        <dbReference type="Pfam" id="PF13439"/>
    </source>
</evidence>
<keyword evidence="3 6" id="KW-0808">Transferase</keyword>
<dbReference type="Pfam" id="PF13439">
    <property type="entry name" value="Glyco_transf_4"/>
    <property type="match status" value="1"/>
</dbReference>
<dbReference type="RefSeq" id="WP_311693864.1">
    <property type="nucleotide sequence ID" value="NZ_JAVRHL010000004.1"/>
</dbReference>
<evidence type="ECO:0000256" key="3">
    <source>
        <dbReference type="ARBA" id="ARBA00022679"/>
    </source>
</evidence>
<gene>
    <name evidence="6" type="ORF">RM543_17130</name>
</gene>
<comment type="caution">
    <text evidence="6">The sequence shown here is derived from an EMBL/GenBank/DDBJ whole genome shotgun (WGS) entry which is preliminary data.</text>
</comment>
<dbReference type="EC" id="2.4.-.-" evidence="6"/>
<dbReference type="Proteomes" id="UP001265259">
    <property type="component" value="Unassembled WGS sequence"/>
</dbReference>
<comment type="similarity">
    <text evidence="1">Belongs to the glycosyltransferase group 1 family. Glycosyltransferase 4 subfamily.</text>
</comment>
<name>A0ABU3DL28_9RHOB</name>
<dbReference type="SUPFAM" id="SSF53756">
    <property type="entry name" value="UDP-Glycosyltransferase/glycogen phosphorylase"/>
    <property type="match status" value="1"/>
</dbReference>
<organism evidence="6 7">
    <name type="scientific">Tropicimonas omnivorans</name>
    <dbReference type="NCBI Taxonomy" id="3075590"/>
    <lineage>
        <taxon>Bacteria</taxon>
        <taxon>Pseudomonadati</taxon>
        <taxon>Pseudomonadota</taxon>
        <taxon>Alphaproteobacteria</taxon>
        <taxon>Rhodobacterales</taxon>
        <taxon>Roseobacteraceae</taxon>
        <taxon>Tropicimonas</taxon>
    </lineage>
</organism>
<dbReference type="EMBL" id="JAVRHL010000004">
    <property type="protein sequence ID" value="MDT0684408.1"/>
    <property type="molecule type" value="Genomic_DNA"/>
</dbReference>
<dbReference type="PANTHER" id="PTHR12526">
    <property type="entry name" value="GLYCOSYLTRANSFERASE"/>
    <property type="match status" value="1"/>
</dbReference>
<proteinExistence type="inferred from homology"/>
<sequence>MRTCIAMGTYHNPGETFINHHIGHLFGGDTVILCARRRGEDVHHRPIHVRRPATGLAALASLPGQARNLLRHGSTQVPAGRDRAAIAAFLKREGVEVILTEYGTQALVLAPLASDLGIPCFTYFRGSDASRSLQTAKQARDYRRLMPYLSGIFAVSRHLVDNLARAGAAHPNTTVIPSGVETDLFVPEEKIPGRFLAVGRLVPKKAPLVTIRAFANATRGLPHTKLDIVGDGPLMEPCRALAQDLGAGDRITFHGRLPHDAVRTLLSRAEFFLQHSVTGPDGDTEGMPTAIQEALSAGAVTISTRHAGIPDAIEEGETGFLVGEHDAEGFAQAIAYGLHLGPRIRKMSTAARATALARFDKRTLLSELETHMRKTLA</sequence>
<evidence type="ECO:0000259" key="4">
    <source>
        <dbReference type="Pfam" id="PF00534"/>
    </source>
</evidence>
<dbReference type="Gene3D" id="3.40.50.2000">
    <property type="entry name" value="Glycogen Phosphorylase B"/>
    <property type="match status" value="2"/>
</dbReference>
<evidence type="ECO:0000313" key="7">
    <source>
        <dbReference type="Proteomes" id="UP001265259"/>
    </source>
</evidence>
<feature type="domain" description="Glycosyl transferase family 1" evidence="4">
    <location>
        <begin position="194"/>
        <end position="353"/>
    </location>
</feature>
<keyword evidence="2 6" id="KW-0328">Glycosyltransferase</keyword>
<dbReference type="InterPro" id="IPR001296">
    <property type="entry name" value="Glyco_trans_1"/>
</dbReference>
<reference evidence="6 7" key="1">
    <citation type="submission" date="2023-09" db="EMBL/GenBank/DDBJ databases">
        <authorList>
            <person name="Rey-Velasco X."/>
        </authorList>
    </citation>
    <scope>NUCLEOTIDE SEQUENCE [LARGE SCALE GENOMIC DNA]</scope>
    <source>
        <strain evidence="6 7">F158</strain>
    </source>
</reference>
<evidence type="ECO:0000256" key="2">
    <source>
        <dbReference type="ARBA" id="ARBA00022676"/>
    </source>
</evidence>
<dbReference type="GO" id="GO:0016757">
    <property type="term" value="F:glycosyltransferase activity"/>
    <property type="evidence" value="ECO:0007669"/>
    <property type="project" value="UniProtKB-KW"/>
</dbReference>
<dbReference type="Pfam" id="PF00534">
    <property type="entry name" value="Glycos_transf_1"/>
    <property type="match status" value="1"/>
</dbReference>
<accession>A0ABU3DL28</accession>
<protein>
    <submittedName>
        <fullName evidence="6">Glycosyltransferase</fullName>
        <ecNumber evidence="6">2.4.-.-</ecNumber>
    </submittedName>
</protein>
<evidence type="ECO:0000256" key="1">
    <source>
        <dbReference type="ARBA" id="ARBA00009481"/>
    </source>
</evidence>
<evidence type="ECO:0000313" key="6">
    <source>
        <dbReference type="EMBL" id="MDT0684408.1"/>
    </source>
</evidence>